<keyword evidence="3" id="KW-0808">Transferase</keyword>
<dbReference type="SUPFAM" id="SSF53649">
    <property type="entry name" value="Alkaline phosphatase-like"/>
    <property type="match status" value="1"/>
</dbReference>
<dbReference type="GO" id="GO:0016740">
    <property type="term" value="F:transferase activity"/>
    <property type="evidence" value="ECO:0007669"/>
    <property type="project" value="UniProtKB-KW"/>
</dbReference>
<evidence type="ECO:0000256" key="2">
    <source>
        <dbReference type="SAM" id="Phobius"/>
    </source>
</evidence>
<sequence>MENRVRNPLVDPVVVPCLPQAAVLERDAAVLERCKSHACLILIRQAFFIHRDSPIAIYMQQVQGQGVGGSKMKHGSMSRKSKPILWFCLLALLISMAVPAVANPEPQPEVKPPVEDKATRPIKHVLVIVMTGVSMDALLHTYTPTFNELVKEGVKVDQSSGVYPTKGPSALASLISGASPERHGLLKPSQKLNAESVFQVWQSRGLVTLLAAGPEEEFAPLSGGFTYKSFVPGGTDKAITDRGLDLWKSMKPFATLVVLSQAEKEAKTKGPYSQDHLKAITESDQQAARWIRMFKEAGLYDDTLTVIVSDYGLAPRTQERTMQNIDRELIVPLLLRGPRLKTGVTIPPARTIDVAATLAQLTGNRVPAQSEGAVLWNAILPNGEFNQENLYEKRVNDLASQNLNLAREAYQLAEDKITINGRIDDLQAQKQQMQNFTEEKEQTISSLERKVAWQRYLIGAIVILALIGFLVEYWLLRKRFLLFD</sequence>
<name>A0A6I3SNY9_HELMO</name>
<dbReference type="Pfam" id="PF01663">
    <property type="entry name" value="Phosphodiest"/>
    <property type="match status" value="2"/>
</dbReference>
<evidence type="ECO:0000313" key="3">
    <source>
        <dbReference type="EMBL" id="MTV50728.1"/>
    </source>
</evidence>
<dbReference type="InterPro" id="IPR017850">
    <property type="entry name" value="Alkaline_phosphatase_core_sf"/>
</dbReference>
<protein>
    <submittedName>
        <fullName evidence="3">Sulfatase-like hydrolase/transferase</fullName>
    </submittedName>
</protein>
<keyword evidence="3" id="KW-0378">Hydrolase</keyword>
<dbReference type="InterPro" id="IPR002591">
    <property type="entry name" value="Phosphodiest/P_Trfase"/>
</dbReference>
<proteinExistence type="predicted"/>
<dbReference type="GO" id="GO:0016787">
    <property type="term" value="F:hydrolase activity"/>
    <property type="evidence" value="ECO:0007669"/>
    <property type="project" value="UniProtKB-KW"/>
</dbReference>
<dbReference type="PANTHER" id="PTHR10151:SF120">
    <property type="entry name" value="BIS(5'-ADENOSYL)-TRIPHOSPHATASE"/>
    <property type="match status" value="1"/>
</dbReference>
<dbReference type="Proteomes" id="UP000430670">
    <property type="component" value="Unassembled WGS sequence"/>
</dbReference>
<feature type="transmembrane region" description="Helical" evidence="2">
    <location>
        <begin position="456"/>
        <end position="476"/>
    </location>
</feature>
<feature type="coiled-coil region" evidence="1">
    <location>
        <begin position="396"/>
        <end position="450"/>
    </location>
</feature>
<keyword evidence="1" id="KW-0175">Coiled coil</keyword>
<comment type="caution">
    <text evidence="3">The sequence shown here is derived from an EMBL/GenBank/DDBJ whole genome shotgun (WGS) entry which is preliminary data.</text>
</comment>
<dbReference type="AlphaFoldDB" id="A0A6I3SNY9"/>
<evidence type="ECO:0000313" key="4">
    <source>
        <dbReference type="Proteomes" id="UP000430670"/>
    </source>
</evidence>
<dbReference type="Gene3D" id="3.40.720.10">
    <property type="entry name" value="Alkaline Phosphatase, subunit A"/>
    <property type="match status" value="1"/>
</dbReference>
<gene>
    <name evidence="3" type="ORF">GJ688_17485</name>
</gene>
<keyword evidence="2" id="KW-0812">Transmembrane</keyword>
<dbReference type="EMBL" id="WNKU01000033">
    <property type="protein sequence ID" value="MTV50728.1"/>
    <property type="molecule type" value="Genomic_DNA"/>
</dbReference>
<keyword evidence="2" id="KW-0472">Membrane</keyword>
<keyword evidence="4" id="KW-1185">Reference proteome</keyword>
<feature type="transmembrane region" description="Helical" evidence="2">
    <location>
        <begin position="84"/>
        <end position="102"/>
    </location>
</feature>
<accession>A0A6I3SNY9</accession>
<dbReference type="PANTHER" id="PTHR10151">
    <property type="entry name" value="ECTONUCLEOTIDE PYROPHOSPHATASE/PHOSPHODIESTERASE"/>
    <property type="match status" value="1"/>
</dbReference>
<keyword evidence="2" id="KW-1133">Transmembrane helix</keyword>
<evidence type="ECO:0000256" key="1">
    <source>
        <dbReference type="SAM" id="Coils"/>
    </source>
</evidence>
<reference evidence="3 4" key="1">
    <citation type="submission" date="2019-11" db="EMBL/GenBank/DDBJ databases">
        <title>Whole-genome sequence of a the green, strictly anaerobic photosynthetic bacterium Heliobacillus mobilis DSM 6151.</title>
        <authorList>
            <person name="Kyndt J.A."/>
            <person name="Meyer T.E."/>
        </authorList>
    </citation>
    <scope>NUCLEOTIDE SEQUENCE [LARGE SCALE GENOMIC DNA]</scope>
    <source>
        <strain evidence="3 4">DSM 6151</strain>
    </source>
</reference>
<organism evidence="3 4">
    <name type="scientific">Heliobacterium mobile</name>
    <name type="common">Heliobacillus mobilis</name>
    <dbReference type="NCBI Taxonomy" id="28064"/>
    <lineage>
        <taxon>Bacteria</taxon>
        <taxon>Bacillati</taxon>
        <taxon>Bacillota</taxon>
        <taxon>Clostridia</taxon>
        <taxon>Eubacteriales</taxon>
        <taxon>Heliobacteriaceae</taxon>
        <taxon>Heliobacterium</taxon>
    </lineage>
</organism>